<name>A0A931CI94_9ACTN</name>
<keyword evidence="1" id="KW-0413">Isomerase</keyword>
<evidence type="ECO:0000259" key="3">
    <source>
        <dbReference type="Pfam" id="PF01323"/>
    </source>
</evidence>
<dbReference type="AlphaFoldDB" id="A0A931CI94"/>
<dbReference type="EMBL" id="JADQTO010000030">
    <property type="protein sequence ID" value="MBG0567803.1"/>
    <property type="molecule type" value="Genomic_DNA"/>
</dbReference>
<dbReference type="GO" id="GO:0004602">
    <property type="term" value="F:glutathione peroxidase activity"/>
    <property type="evidence" value="ECO:0007669"/>
    <property type="project" value="TreeGrafter"/>
</dbReference>
<gene>
    <name evidence="4" type="ORF">I4J89_40795</name>
</gene>
<keyword evidence="5" id="KW-1185">Reference proteome</keyword>
<comment type="catalytic activity">
    <reaction evidence="1">
        <text>2-hydroxychromene-2-carboxylate = (3E)-4-(2-hydroxyphenyl)-2-oxobut-3-enoate</text>
        <dbReference type="Rhea" id="RHEA:27401"/>
        <dbReference type="ChEBI" id="CHEBI:59350"/>
        <dbReference type="ChEBI" id="CHEBI:59353"/>
        <dbReference type="EC" id="5.99.1.4"/>
    </reaction>
</comment>
<dbReference type="InterPro" id="IPR001853">
    <property type="entry name" value="DSBA-like_thioredoxin_dom"/>
</dbReference>
<dbReference type="Gene3D" id="3.40.30.10">
    <property type="entry name" value="Glutaredoxin"/>
    <property type="match status" value="1"/>
</dbReference>
<dbReference type="SUPFAM" id="SSF52833">
    <property type="entry name" value="Thioredoxin-like"/>
    <property type="match status" value="1"/>
</dbReference>
<dbReference type="PIRSF" id="PIRSF006386">
    <property type="entry name" value="HCCAis_GSTk"/>
    <property type="match status" value="1"/>
</dbReference>
<feature type="active site" description="Nucleophile" evidence="2">
    <location>
        <position position="15"/>
    </location>
</feature>
<protein>
    <recommendedName>
        <fullName evidence="1">2-hydroxychromene-2-carboxylate isomerase</fullName>
        <ecNumber evidence="1">5.99.1.4</ecNumber>
    </recommendedName>
</protein>
<dbReference type="InterPro" id="IPR051924">
    <property type="entry name" value="GST_Kappa/NadH"/>
</dbReference>
<dbReference type="PANTHER" id="PTHR42943:SF2">
    <property type="entry name" value="GLUTATHIONE S-TRANSFERASE KAPPA 1"/>
    <property type="match status" value="1"/>
</dbReference>
<evidence type="ECO:0000313" key="4">
    <source>
        <dbReference type="EMBL" id="MBG0567803.1"/>
    </source>
</evidence>
<dbReference type="GO" id="GO:0006749">
    <property type="term" value="P:glutathione metabolic process"/>
    <property type="evidence" value="ECO:0007669"/>
    <property type="project" value="TreeGrafter"/>
</dbReference>
<organism evidence="4 5">
    <name type="scientific">Actinoplanes aureus</name>
    <dbReference type="NCBI Taxonomy" id="2792083"/>
    <lineage>
        <taxon>Bacteria</taxon>
        <taxon>Bacillati</taxon>
        <taxon>Actinomycetota</taxon>
        <taxon>Actinomycetes</taxon>
        <taxon>Micromonosporales</taxon>
        <taxon>Micromonosporaceae</taxon>
        <taxon>Actinoplanes</taxon>
    </lineage>
</organism>
<dbReference type="InterPro" id="IPR014440">
    <property type="entry name" value="HCCAis_GSTk"/>
</dbReference>
<dbReference type="RefSeq" id="WP_196419574.1">
    <property type="nucleotide sequence ID" value="NZ_JADQTO010000030.1"/>
</dbReference>
<dbReference type="Pfam" id="PF01323">
    <property type="entry name" value="DSBA"/>
    <property type="match status" value="1"/>
</dbReference>
<proteinExistence type="inferred from homology"/>
<comment type="similarity">
    <text evidence="1">Belongs to the GST superfamily. NadH family.</text>
</comment>
<comment type="caution">
    <text evidence="4">The sequence shown here is derived from an EMBL/GenBank/DDBJ whole genome shotgun (WGS) entry which is preliminary data.</text>
</comment>
<reference evidence="4" key="1">
    <citation type="submission" date="2020-11" db="EMBL/GenBank/DDBJ databases">
        <title>Isolation and identification of active actinomycetes.</title>
        <authorList>
            <person name="Sun X."/>
        </authorList>
    </citation>
    <scope>NUCLEOTIDE SEQUENCE</scope>
    <source>
        <strain evidence="4">NEAU-A11</strain>
    </source>
</reference>
<dbReference type="GO" id="GO:0004364">
    <property type="term" value="F:glutathione transferase activity"/>
    <property type="evidence" value="ECO:0007669"/>
    <property type="project" value="TreeGrafter"/>
</dbReference>
<accession>A0A931CI94</accession>
<dbReference type="InterPro" id="IPR036249">
    <property type="entry name" value="Thioredoxin-like_sf"/>
</dbReference>
<feature type="domain" description="DSBA-like thioredoxin" evidence="3">
    <location>
        <begin position="9"/>
        <end position="197"/>
    </location>
</feature>
<dbReference type="Proteomes" id="UP000598146">
    <property type="component" value="Unassembled WGS sequence"/>
</dbReference>
<evidence type="ECO:0000256" key="1">
    <source>
        <dbReference type="PIRNR" id="PIRNR006386"/>
    </source>
</evidence>
<sequence length="237" mass="26873">MRTPKRPRFFFSLRSPYSWLAYRDLTEHFPDVADAAEWIPFWEPDETTSTMLAAAKIELPIVAMSRAKNFYILQDVRRLTRARGWDVTWPIDKDPVWEIPHLAYLLADDAGKGRQFIDLVYRARWQEGRDVSLRTTVAEIGDELGLDGDRLAAASDDPRLRERGVECLRASWKDGLFGVPFFAYGREKFFGLDRLRTWVATVRGVDAAEVGAPWWEYEAAPIFSDPGADGGPAGGCA</sequence>
<dbReference type="EC" id="5.99.1.4" evidence="1"/>
<dbReference type="PANTHER" id="PTHR42943">
    <property type="entry name" value="GLUTATHIONE S-TRANSFERASE KAPPA"/>
    <property type="match status" value="1"/>
</dbReference>
<evidence type="ECO:0000256" key="2">
    <source>
        <dbReference type="PIRSR" id="PIRSR006386-1"/>
    </source>
</evidence>
<dbReference type="GO" id="GO:0018845">
    <property type="term" value="F:2-hydroxychromene-2-carboxylate isomerase activity"/>
    <property type="evidence" value="ECO:0007669"/>
    <property type="project" value="UniProtKB-UniRule"/>
</dbReference>
<evidence type="ECO:0000313" key="5">
    <source>
        <dbReference type="Proteomes" id="UP000598146"/>
    </source>
</evidence>